<evidence type="ECO:0008006" key="3">
    <source>
        <dbReference type="Google" id="ProtNLM"/>
    </source>
</evidence>
<dbReference type="STRING" id="1071400.LBUCD034_0968"/>
<dbReference type="OrthoDB" id="2322715at2"/>
<dbReference type="Pfam" id="PF10934">
    <property type="entry name" value="Sheath_initiator"/>
    <property type="match status" value="1"/>
</dbReference>
<protein>
    <recommendedName>
        <fullName evidence="3">DUF2634 domain-containing protein</fullName>
    </recommendedName>
</protein>
<dbReference type="KEGG" id="lbn:LBUCD034_0968"/>
<evidence type="ECO:0000313" key="1">
    <source>
        <dbReference type="EMBL" id="AFS00014.1"/>
    </source>
</evidence>
<reference evidence="1 2" key="1">
    <citation type="journal article" date="2012" name="J. Biotechnol.">
        <title>Insights into the completely annotated genome of Lactobacillus buchneri CD034, a strain isolated from stable grass silage.</title>
        <authorList>
            <person name="Heinl S."/>
            <person name="Wibberg D."/>
            <person name="Eikmeyer F."/>
            <person name="Szczepanowski R."/>
            <person name="Blom J."/>
            <person name="Linke B."/>
            <person name="Goesmann A."/>
            <person name="Grabherr R."/>
            <person name="Schwab H."/>
            <person name="Puhler A."/>
            <person name="Schluter A."/>
        </authorList>
    </citation>
    <scope>NUCLEOTIDE SEQUENCE [LARGE SCALE GENOMIC DNA]</scope>
    <source>
        <strain evidence="1 2">CD034</strain>
    </source>
</reference>
<dbReference type="InterPro" id="IPR020288">
    <property type="entry name" value="Sheath_initiator"/>
</dbReference>
<sequence>MIAFGLDSTGDLDFNPNTGAFNMVENDDEIAQKLSLLLNINVAELLWNEDIGLDHNELLANADDQGIIQSILSDYLQEQWPDTFDSVEITKFKANQQQRITSLEATVTLTTGETVTSNVSVDDQGDENDATNS</sequence>
<dbReference type="RefSeq" id="WP_014939795.1">
    <property type="nucleotide sequence ID" value="NC_018610.1"/>
</dbReference>
<proteinExistence type="predicted"/>
<dbReference type="EMBL" id="CP003043">
    <property type="protein sequence ID" value="AFS00014.1"/>
    <property type="molecule type" value="Genomic_DNA"/>
</dbReference>
<accession>J9W0T2</accession>
<organism evidence="1 2">
    <name type="scientific">Lentilactobacillus buchneri subsp. silagei CD034</name>
    <dbReference type="NCBI Taxonomy" id="1071400"/>
    <lineage>
        <taxon>Bacteria</taxon>
        <taxon>Bacillati</taxon>
        <taxon>Bacillota</taxon>
        <taxon>Bacilli</taxon>
        <taxon>Lactobacillales</taxon>
        <taxon>Lactobacillaceae</taxon>
        <taxon>Lentilactobacillus</taxon>
        <taxon>Lentilactobacillus buchneri subsp. silagei</taxon>
    </lineage>
</organism>
<name>J9W0T2_LENBU</name>
<keyword evidence="2" id="KW-1185">Reference proteome</keyword>
<dbReference type="AlphaFoldDB" id="J9W0T2"/>
<dbReference type="Proteomes" id="UP000007332">
    <property type="component" value="Chromosome"/>
</dbReference>
<dbReference type="Gene3D" id="3.10.450.40">
    <property type="match status" value="1"/>
</dbReference>
<dbReference type="PATRIC" id="fig|1071400.3.peg.924"/>
<gene>
    <name evidence="1" type="ORF">LBUCD034_0968</name>
</gene>
<evidence type="ECO:0000313" key="2">
    <source>
        <dbReference type="Proteomes" id="UP000007332"/>
    </source>
</evidence>
<dbReference type="HOGENOM" id="CLU_1903999_0_0_9"/>